<protein>
    <submittedName>
        <fullName evidence="1">Uncharacterized protein</fullName>
    </submittedName>
</protein>
<name>A0A3B0XXD0_9ZZZZ</name>
<dbReference type="Gene3D" id="1.20.1600.10">
    <property type="entry name" value="Outer membrane efflux proteins (OEP)"/>
    <property type="match status" value="1"/>
</dbReference>
<dbReference type="EMBL" id="UOFJ01000293">
    <property type="protein sequence ID" value="VAW67812.1"/>
    <property type="molecule type" value="Genomic_DNA"/>
</dbReference>
<accession>A0A3B0XXD0</accession>
<sequence>MKKHLIGLFVACTLLIVSNAQAQEKGEGNASEESSEPLNFSQALEKAFLYDQDLQAAEFQYQSTLESRGLSKAALLPQINFNLSLDRTETLIERAQNTSISQNGRVPVNTNA</sequence>
<reference evidence="1" key="1">
    <citation type="submission" date="2018-06" db="EMBL/GenBank/DDBJ databases">
        <authorList>
            <person name="Zhirakovskaya E."/>
        </authorList>
    </citation>
    <scope>NUCLEOTIDE SEQUENCE</scope>
</reference>
<dbReference type="GO" id="GO:0015562">
    <property type="term" value="F:efflux transmembrane transporter activity"/>
    <property type="evidence" value="ECO:0007669"/>
    <property type="project" value="InterPro"/>
</dbReference>
<evidence type="ECO:0000313" key="1">
    <source>
        <dbReference type="EMBL" id="VAW67812.1"/>
    </source>
</evidence>
<feature type="non-terminal residue" evidence="1">
    <location>
        <position position="112"/>
    </location>
</feature>
<dbReference type="AlphaFoldDB" id="A0A3B0XXD0"/>
<organism evidence="1">
    <name type="scientific">hydrothermal vent metagenome</name>
    <dbReference type="NCBI Taxonomy" id="652676"/>
    <lineage>
        <taxon>unclassified sequences</taxon>
        <taxon>metagenomes</taxon>
        <taxon>ecological metagenomes</taxon>
    </lineage>
</organism>
<proteinExistence type="predicted"/>
<gene>
    <name evidence="1" type="ORF">MNBD_GAMMA10-1469</name>
</gene>
<dbReference type="SUPFAM" id="SSF56954">
    <property type="entry name" value="Outer membrane efflux proteins (OEP)"/>
    <property type="match status" value="1"/>
</dbReference>